<evidence type="ECO:0000256" key="3">
    <source>
        <dbReference type="ARBA" id="ARBA00023237"/>
    </source>
</evidence>
<dbReference type="InterPro" id="IPR008969">
    <property type="entry name" value="CarboxyPept-like_regulatory"/>
</dbReference>
<feature type="domain" description="TonB-dependent receptor plug" evidence="7">
    <location>
        <begin position="237"/>
        <end position="334"/>
    </location>
</feature>
<evidence type="ECO:0000313" key="9">
    <source>
        <dbReference type="Proteomes" id="UP000676386"/>
    </source>
</evidence>
<dbReference type="InterPro" id="IPR037066">
    <property type="entry name" value="Plug_dom_sf"/>
</dbReference>
<dbReference type="Pfam" id="PF07715">
    <property type="entry name" value="Plug"/>
    <property type="match status" value="1"/>
</dbReference>
<dbReference type="EMBL" id="JAGTXB010000022">
    <property type="protein sequence ID" value="MBS0031405.1"/>
    <property type="molecule type" value="Genomic_DNA"/>
</dbReference>
<evidence type="ECO:0000259" key="7">
    <source>
        <dbReference type="Pfam" id="PF07715"/>
    </source>
</evidence>
<reference evidence="8 9" key="1">
    <citation type="submission" date="2021-04" db="EMBL/GenBank/DDBJ databases">
        <title>Chitinophaga sp. nov., isolated from the rhizosphere soil.</title>
        <authorList>
            <person name="He S."/>
        </authorList>
    </citation>
    <scope>NUCLEOTIDE SEQUENCE [LARGE SCALE GENOMIC DNA]</scope>
    <source>
        <strain evidence="8 9">2R12</strain>
    </source>
</reference>
<dbReference type="Pfam" id="PF00593">
    <property type="entry name" value="TonB_dep_Rec_b-barrel"/>
    <property type="match status" value="1"/>
</dbReference>
<dbReference type="Gene3D" id="2.40.170.20">
    <property type="entry name" value="TonB-dependent receptor, beta-barrel domain"/>
    <property type="match status" value="1"/>
</dbReference>
<dbReference type="InterPro" id="IPR000531">
    <property type="entry name" value="Beta-barrel_TonB"/>
</dbReference>
<dbReference type="RefSeq" id="WP_211976570.1">
    <property type="nucleotide sequence ID" value="NZ_CBFHAM010000100.1"/>
</dbReference>
<sequence>MNKFKQSRPILLKRKSWLVWCLLSLLTVGYVHAQSPAMNEPITLTLRNTNLAAVMAEIDLQSNFSFSYDRSSLSAVKLPLVQWKSVSLKNVLTELTQTYGILYQVSANTIAVKTGPATRKDAGNGALRGRVVDFETATPLPGATVQLEGTSIGTITDSKGFYQLPNVPVNTYTLLVTFVGYQRSVVNRVQVEKDKSASYDIKMQTGGALKEVVVGSGPRKVRAVTHSTERQLLQEIKNATGVVSGISSELISKTADRNAAEIVKRISGITVVDDRFIVVRGMNERYNLTYLNGNVAPSTELYTKAFAYDLLPSSVIDKILVHKSPVADLVGDYAGAAIRVYTKNAMPVKHFDIGVQVAYREGSSLKTIDSYNGGKLDFLGMDDGTRKLPSFSPGVFQSNHRVTNLPPSEWLKGFSPTLATGTRHSNPDMQLFGNYYNSWRLGKARLYDLTSVTYTRETAAGNVYRQTGNTDAWQLSDIDGQYSGSNNRITRGTQTTETGKINVLENLTLKLNERHQLSWLNFFVNDGKRFTSSTEGVPNSLPVYFDNSTGRFRKDAVLSFQQRLLYSGNISGTHSLAANGLHQLTWNIGYTHDLQNVPDQRLVHFLGTTPKNIDSSIWVPAGSNGDVNSTKSGMLTRIYIKNLEQVYNGSLDYTFQVHPAFYIKAGGYQLFKTRQVGRRTFRINRAGLEPDELEARQNSNNYLKWGNGYDVNNINLLYYRPEDVSKLWSNTYFPNDNTGLAVYDITSPVDAYTASEQYNSFYVMGDWKTAAEKLTLNAGLRGEYDRQRLSGAKEGPTGKQTIDFVYVDHKKTVLLPSLNIGYRPDSNVVIRTSYGRTVNRPDFREITPYNDFDYQRNERIKGNPRVVTAVIDNYDLRAELYPRNANEVINIGVFYKHLAHPIERTREETTNNEYSDGWSYTNISYDNSVYAEIYGVEAEIKKSLAFIPGNIFRHLSVVLNGSYIQSHTERRKENNDYASDTAHKPGGPLQGQAPYIANAGLFYENVATGTKMGLVYNISGPSIYAKSIRTLADSSRNDSYYRPDLLQLPMHLLDFSITQRLIKSLQLKLSIQNILDQQYRIAEDMNFNQRYNKEEAVERPDGRRFYKGDNIYMKYKPGRYILLQFTYAF</sequence>
<dbReference type="InterPro" id="IPR036942">
    <property type="entry name" value="Beta-barrel_TonB_sf"/>
</dbReference>
<keyword evidence="3" id="KW-0998">Cell outer membrane</keyword>
<comment type="similarity">
    <text evidence="4">Belongs to the TonB-dependent receptor family.</text>
</comment>
<dbReference type="InterPro" id="IPR012910">
    <property type="entry name" value="Plug_dom"/>
</dbReference>
<name>A0ABS5J8K6_9BACT</name>
<keyword evidence="5" id="KW-0732">Signal</keyword>
<organism evidence="8 9">
    <name type="scientific">Chitinophaga hostae</name>
    <dbReference type="NCBI Taxonomy" id="2831022"/>
    <lineage>
        <taxon>Bacteria</taxon>
        <taxon>Pseudomonadati</taxon>
        <taxon>Bacteroidota</taxon>
        <taxon>Chitinophagia</taxon>
        <taxon>Chitinophagales</taxon>
        <taxon>Chitinophagaceae</taxon>
        <taxon>Chitinophaga</taxon>
    </lineage>
</organism>
<evidence type="ECO:0000256" key="4">
    <source>
        <dbReference type="RuleBase" id="RU003357"/>
    </source>
</evidence>
<dbReference type="SUPFAM" id="SSF49464">
    <property type="entry name" value="Carboxypeptidase regulatory domain-like"/>
    <property type="match status" value="1"/>
</dbReference>
<feature type="signal peptide" evidence="5">
    <location>
        <begin position="1"/>
        <end position="33"/>
    </location>
</feature>
<gene>
    <name evidence="8" type="ORF">KE626_29010</name>
</gene>
<evidence type="ECO:0000256" key="5">
    <source>
        <dbReference type="SAM" id="SignalP"/>
    </source>
</evidence>
<keyword evidence="9" id="KW-1185">Reference proteome</keyword>
<evidence type="ECO:0000256" key="2">
    <source>
        <dbReference type="ARBA" id="ARBA00023136"/>
    </source>
</evidence>
<keyword evidence="2 4" id="KW-0472">Membrane</keyword>
<dbReference type="Proteomes" id="UP000676386">
    <property type="component" value="Unassembled WGS sequence"/>
</dbReference>
<evidence type="ECO:0000256" key="1">
    <source>
        <dbReference type="ARBA" id="ARBA00004442"/>
    </source>
</evidence>
<dbReference type="SUPFAM" id="SSF56935">
    <property type="entry name" value="Porins"/>
    <property type="match status" value="1"/>
</dbReference>
<proteinExistence type="inferred from homology"/>
<dbReference type="Gene3D" id="2.170.130.10">
    <property type="entry name" value="TonB-dependent receptor, plug domain"/>
    <property type="match status" value="1"/>
</dbReference>
<dbReference type="Pfam" id="PF13715">
    <property type="entry name" value="CarbopepD_reg_2"/>
    <property type="match status" value="1"/>
</dbReference>
<dbReference type="PANTHER" id="PTHR40980">
    <property type="entry name" value="PLUG DOMAIN-CONTAINING PROTEIN"/>
    <property type="match status" value="1"/>
</dbReference>
<keyword evidence="8" id="KW-0675">Receptor</keyword>
<accession>A0ABS5J8K6</accession>
<evidence type="ECO:0000259" key="6">
    <source>
        <dbReference type="Pfam" id="PF00593"/>
    </source>
</evidence>
<feature type="chain" id="PRO_5045050897" evidence="5">
    <location>
        <begin position="34"/>
        <end position="1129"/>
    </location>
</feature>
<keyword evidence="4" id="KW-0798">TonB box</keyword>
<dbReference type="PANTHER" id="PTHR40980:SF4">
    <property type="entry name" value="TONB-DEPENDENT RECEPTOR-LIKE BETA-BARREL DOMAIN-CONTAINING PROTEIN"/>
    <property type="match status" value="1"/>
</dbReference>
<comment type="caution">
    <text evidence="8">The sequence shown here is derived from an EMBL/GenBank/DDBJ whole genome shotgun (WGS) entry which is preliminary data.</text>
</comment>
<feature type="domain" description="TonB-dependent receptor-like beta-barrel" evidence="6">
    <location>
        <begin position="614"/>
        <end position="1074"/>
    </location>
</feature>
<comment type="subcellular location">
    <subcellularLocation>
        <location evidence="1 4">Cell outer membrane</location>
    </subcellularLocation>
</comment>
<evidence type="ECO:0000313" key="8">
    <source>
        <dbReference type="EMBL" id="MBS0031405.1"/>
    </source>
</evidence>
<dbReference type="Gene3D" id="2.60.40.1120">
    <property type="entry name" value="Carboxypeptidase-like, regulatory domain"/>
    <property type="match status" value="1"/>
</dbReference>
<protein>
    <submittedName>
        <fullName evidence="8">TonB-dependent receptor</fullName>
    </submittedName>
</protein>